<protein>
    <submittedName>
        <fullName evidence="6">Uncharacterized protein</fullName>
    </submittedName>
</protein>
<keyword evidence="7" id="KW-1185">Reference proteome</keyword>
<keyword evidence="2" id="KW-0597">Phosphoprotein</keyword>
<feature type="region of interest" description="Disordered" evidence="5">
    <location>
        <begin position="639"/>
        <end position="668"/>
    </location>
</feature>
<comment type="subcellular location">
    <subcellularLocation>
        <location evidence="1">Endomembrane system</location>
    </subcellularLocation>
</comment>
<gene>
    <name evidence="6" type="ORF">NDU88_008899</name>
</gene>
<evidence type="ECO:0000313" key="7">
    <source>
        <dbReference type="Proteomes" id="UP001066276"/>
    </source>
</evidence>
<proteinExistence type="predicted"/>
<keyword evidence="4" id="KW-0472">Membrane</keyword>
<accession>A0AAV7RXI6</accession>
<name>A0AAV7RXI6_PLEWA</name>
<sequence>MLKTVLGRSWTTPARFSQQNTTYLERKLPLARAKHSSESPYKVKAEEQKLRDTDMLFTEEYPQQSTYQTLTTPHTRDNMDFSGIRRTFPSYSSGPKSSFSKTIHCPKGPSPRYSKSHLSFTLPDACSPPQERMRSRSMSAARCLSSETFTPPCRHSRADLVDERLAVSRRPVHHSFNSALETNSCWKESPFQEDYWACALPNIPPPSPDRQSPHWNPDKEYQDLLDYTYPLNSKQIRSKEISKEFVSPEPFLHDSGIGLDSISVSPDDTLQSVSTSYDDPRPAIGSQRSLTGKYFSSSQQLYTKLSTSTGCLQTDSVYQPISVGKATFETYSTSRENISTDFKTPFFTSTFSSSDTSSSVDGSEWGSKDEHTYTKKQQSDVGFIPCTRVLQFKSEWDSDDEYLTLPPRVKELENLAQQLKDLSITTQECDYDNKRRDHQHFTISNDELSLTYADEIEGKLVSDPREDTEDIVDHRFHYDGPQRTSAKSCSQCQGDAAGELRKLSSLRHMLDSEKDGQQIGGNGSLVHCIKMFCSKLEDLIQWLYKVAEVTEKWVPPKPDVESIQSALQLYLKFKKDVIGQQTVANNVVKMGEILLKTMAANSPVLRDALALIAKESEALERHGERLYASVLGAMDTVSDSDSRLKSEAQQAVSQEMDWMQSLEDKAST</sequence>
<dbReference type="EMBL" id="JANPWB010000009">
    <property type="protein sequence ID" value="KAJ1156175.1"/>
    <property type="molecule type" value="Genomic_DNA"/>
</dbReference>
<comment type="caution">
    <text evidence="6">The sequence shown here is derived from an EMBL/GenBank/DDBJ whole genome shotgun (WGS) entry which is preliminary data.</text>
</comment>
<evidence type="ECO:0000313" key="6">
    <source>
        <dbReference type="EMBL" id="KAJ1156175.1"/>
    </source>
</evidence>
<evidence type="ECO:0000256" key="3">
    <source>
        <dbReference type="ARBA" id="ARBA00022737"/>
    </source>
</evidence>
<organism evidence="6 7">
    <name type="scientific">Pleurodeles waltl</name>
    <name type="common">Iberian ribbed newt</name>
    <dbReference type="NCBI Taxonomy" id="8319"/>
    <lineage>
        <taxon>Eukaryota</taxon>
        <taxon>Metazoa</taxon>
        <taxon>Chordata</taxon>
        <taxon>Craniata</taxon>
        <taxon>Vertebrata</taxon>
        <taxon>Euteleostomi</taxon>
        <taxon>Amphibia</taxon>
        <taxon>Batrachia</taxon>
        <taxon>Caudata</taxon>
        <taxon>Salamandroidea</taxon>
        <taxon>Salamandridae</taxon>
        <taxon>Pleurodelinae</taxon>
        <taxon>Pleurodeles</taxon>
    </lineage>
</organism>
<keyword evidence="3" id="KW-0677">Repeat</keyword>
<dbReference type="Proteomes" id="UP001066276">
    <property type="component" value="Chromosome 5"/>
</dbReference>
<evidence type="ECO:0000256" key="4">
    <source>
        <dbReference type="ARBA" id="ARBA00023136"/>
    </source>
</evidence>
<dbReference type="AlphaFoldDB" id="A0AAV7RXI6"/>
<feature type="region of interest" description="Disordered" evidence="5">
    <location>
        <begin position="270"/>
        <end position="289"/>
    </location>
</feature>
<reference evidence="6" key="1">
    <citation type="journal article" date="2022" name="bioRxiv">
        <title>Sequencing and chromosome-scale assembly of the giantPleurodeles waltlgenome.</title>
        <authorList>
            <person name="Brown T."/>
            <person name="Elewa A."/>
            <person name="Iarovenko S."/>
            <person name="Subramanian E."/>
            <person name="Araus A.J."/>
            <person name="Petzold A."/>
            <person name="Susuki M."/>
            <person name="Suzuki K.-i.T."/>
            <person name="Hayashi T."/>
            <person name="Toyoda A."/>
            <person name="Oliveira C."/>
            <person name="Osipova E."/>
            <person name="Leigh N.D."/>
            <person name="Simon A."/>
            <person name="Yun M.H."/>
        </authorList>
    </citation>
    <scope>NUCLEOTIDE SEQUENCE</scope>
    <source>
        <strain evidence="6">20211129_DDA</strain>
        <tissue evidence="6">Liver</tissue>
    </source>
</reference>
<evidence type="ECO:0000256" key="2">
    <source>
        <dbReference type="ARBA" id="ARBA00022553"/>
    </source>
</evidence>
<dbReference type="PANTHER" id="PTHR14514:SF2">
    <property type="entry name" value="A-KINASE ANCHOR PROTEIN 6"/>
    <property type="match status" value="1"/>
</dbReference>
<dbReference type="PANTHER" id="PTHR14514">
    <property type="entry name" value="PKA ANCHORING PROTEIN"/>
    <property type="match status" value="1"/>
</dbReference>
<evidence type="ECO:0000256" key="5">
    <source>
        <dbReference type="SAM" id="MobiDB-lite"/>
    </source>
</evidence>
<dbReference type="SUPFAM" id="SSF46966">
    <property type="entry name" value="Spectrin repeat"/>
    <property type="match status" value="1"/>
</dbReference>
<dbReference type="Gene3D" id="1.20.58.60">
    <property type="match status" value="1"/>
</dbReference>
<evidence type="ECO:0000256" key="1">
    <source>
        <dbReference type="ARBA" id="ARBA00004308"/>
    </source>
</evidence>